<dbReference type="SUPFAM" id="SSF47413">
    <property type="entry name" value="lambda repressor-like DNA-binding domains"/>
    <property type="match status" value="1"/>
</dbReference>
<organism evidence="2 3">
    <name type="scientific">Catalinimonas alkaloidigena</name>
    <dbReference type="NCBI Taxonomy" id="1075417"/>
    <lineage>
        <taxon>Bacteria</taxon>
        <taxon>Pseudomonadati</taxon>
        <taxon>Bacteroidota</taxon>
        <taxon>Cytophagia</taxon>
        <taxon>Cytophagales</taxon>
        <taxon>Catalimonadaceae</taxon>
        <taxon>Catalinimonas</taxon>
    </lineage>
</organism>
<dbReference type="Gene3D" id="1.10.260.40">
    <property type="entry name" value="lambda repressor-like DNA-binding domains"/>
    <property type="match status" value="1"/>
</dbReference>
<dbReference type="STRING" id="1075417.SAMN05421823_102551"/>
<dbReference type="InterPro" id="IPR001387">
    <property type="entry name" value="Cro/C1-type_HTH"/>
</dbReference>
<protein>
    <recommendedName>
        <fullName evidence="1">HTH cro/C1-type domain-containing protein</fullName>
    </recommendedName>
</protein>
<gene>
    <name evidence="2" type="ORF">SAMN05421823_102551</name>
</gene>
<dbReference type="InterPro" id="IPR010982">
    <property type="entry name" value="Lambda_DNA-bd_dom_sf"/>
</dbReference>
<dbReference type="Proteomes" id="UP000198510">
    <property type="component" value="Unassembled WGS sequence"/>
</dbReference>
<dbReference type="RefSeq" id="WP_089680297.1">
    <property type="nucleotide sequence ID" value="NZ_FNFO01000002.1"/>
</dbReference>
<dbReference type="PROSITE" id="PS50943">
    <property type="entry name" value="HTH_CROC1"/>
    <property type="match status" value="1"/>
</dbReference>
<dbReference type="AlphaFoldDB" id="A0A1G9BA87"/>
<sequence length="91" mass="10452">MATTISKAAKIRNRIQEVIESKAKPPFVYRPTHAWFEKIGVGKQKFGRMLRNEEQPDLVQLELIARELGCSIDDLIVKPKRSSDSQPELFQ</sequence>
<feature type="domain" description="HTH cro/C1-type" evidence="1">
    <location>
        <begin position="37"/>
        <end position="75"/>
    </location>
</feature>
<evidence type="ECO:0000259" key="1">
    <source>
        <dbReference type="PROSITE" id="PS50943"/>
    </source>
</evidence>
<proteinExistence type="predicted"/>
<evidence type="ECO:0000313" key="3">
    <source>
        <dbReference type="Proteomes" id="UP000198510"/>
    </source>
</evidence>
<dbReference type="GO" id="GO:0003677">
    <property type="term" value="F:DNA binding"/>
    <property type="evidence" value="ECO:0007669"/>
    <property type="project" value="InterPro"/>
</dbReference>
<keyword evidence="3" id="KW-1185">Reference proteome</keyword>
<reference evidence="2 3" key="1">
    <citation type="submission" date="2016-10" db="EMBL/GenBank/DDBJ databases">
        <authorList>
            <person name="de Groot N.N."/>
        </authorList>
    </citation>
    <scope>NUCLEOTIDE SEQUENCE [LARGE SCALE GENOMIC DNA]</scope>
    <source>
        <strain evidence="2 3">DSM 25186</strain>
    </source>
</reference>
<evidence type="ECO:0000313" key="2">
    <source>
        <dbReference type="EMBL" id="SDK35974.1"/>
    </source>
</evidence>
<name>A0A1G9BA87_9BACT</name>
<accession>A0A1G9BA87</accession>
<dbReference type="EMBL" id="FNFO01000002">
    <property type="protein sequence ID" value="SDK35974.1"/>
    <property type="molecule type" value="Genomic_DNA"/>
</dbReference>